<dbReference type="STRING" id="1471761.B0W44_16940"/>
<feature type="transmembrane region" description="Helical" evidence="5">
    <location>
        <begin position="343"/>
        <end position="364"/>
    </location>
</feature>
<name>A0A1U9KB08_9BACL</name>
<feature type="transmembrane region" description="Helical" evidence="5">
    <location>
        <begin position="209"/>
        <end position="230"/>
    </location>
</feature>
<evidence type="ECO:0000256" key="3">
    <source>
        <dbReference type="ARBA" id="ARBA00022989"/>
    </source>
</evidence>
<comment type="catalytic activity">
    <reaction evidence="5">
        <text>a quinone + NADH + 5 H(+)(in) = a quinol + NAD(+) + 4 H(+)(out)</text>
        <dbReference type="Rhea" id="RHEA:57888"/>
        <dbReference type="ChEBI" id="CHEBI:15378"/>
        <dbReference type="ChEBI" id="CHEBI:24646"/>
        <dbReference type="ChEBI" id="CHEBI:57540"/>
        <dbReference type="ChEBI" id="CHEBI:57945"/>
        <dbReference type="ChEBI" id="CHEBI:132124"/>
    </reaction>
</comment>
<dbReference type="RefSeq" id="WP_077721046.1">
    <property type="nucleotide sequence ID" value="NZ_CP019699.1"/>
</dbReference>
<dbReference type="EC" id="7.1.1.-" evidence="5"/>
<feature type="transmembrane region" description="Helical" evidence="5">
    <location>
        <begin position="43"/>
        <end position="63"/>
    </location>
</feature>
<feature type="transmembrane region" description="Helical" evidence="5">
    <location>
        <begin position="114"/>
        <end position="129"/>
    </location>
</feature>
<dbReference type="GO" id="GO:0048038">
    <property type="term" value="F:quinone binding"/>
    <property type="evidence" value="ECO:0007669"/>
    <property type="project" value="UniProtKB-KW"/>
</dbReference>
<accession>A0A1U9KB08</accession>
<comment type="function">
    <text evidence="5">NDH-1 shuttles electrons from NADH, via FMN and iron-sulfur (Fe-S) centers, to quinones in the respiratory chain. The immediate electron acceptor for the enzyme in this species is believed to be a menaquinone. Couples the redox reaction to proton translocation (for every two electrons transferred, four hydrogen ions are translocated across the cytoplasmic membrane), and thus conserves the redox energy in a proton gradient.</text>
</comment>
<dbReference type="Proteomes" id="UP000188603">
    <property type="component" value="Chromosome"/>
</dbReference>
<feature type="transmembrane region" description="Helical" evidence="5">
    <location>
        <begin position="459"/>
        <end position="480"/>
    </location>
</feature>
<evidence type="ECO:0000256" key="2">
    <source>
        <dbReference type="ARBA" id="ARBA00022692"/>
    </source>
</evidence>
<keyword evidence="4 5" id="KW-0472">Membrane</keyword>
<dbReference type="HAMAP" id="MF_00445">
    <property type="entry name" value="NDH1_NuoN_1"/>
    <property type="match status" value="1"/>
</dbReference>
<protein>
    <recommendedName>
        <fullName evidence="5">NADH-quinone oxidoreductase subunit N</fullName>
        <ecNumber evidence="5">7.1.1.-</ecNumber>
    </recommendedName>
    <alternativeName>
        <fullName evidence="5">NADH dehydrogenase I subunit N</fullName>
    </alternativeName>
    <alternativeName>
        <fullName evidence="5">NDH-1 subunit N</fullName>
    </alternativeName>
</protein>
<dbReference type="NCBIfam" id="NF004446">
    <property type="entry name" value="PRK05777.2-4"/>
    <property type="match status" value="1"/>
</dbReference>
<dbReference type="AlphaFoldDB" id="A0A1U9KB08"/>
<keyword evidence="3 5" id="KW-1133">Transmembrane helix</keyword>
<dbReference type="InterPro" id="IPR010096">
    <property type="entry name" value="NADH-Q_OxRdtase_suN/2"/>
</dbReference>
<dbReference type="KEGG" id="ntr:B0W44_16940"/>
<feature type="transmembrane region" description="Helical" evidence="5">
    <location>
        <begin position="288"/>
        <end position="306"/>
    </location>
</feature>
<feature type="domain" description="NADH:quinone oxidoreductase/Mrp antiporter transmembrane" evidence="7">
    <location>
        <begin position="131"/>
        <end position="435"/>
    </location>
</feature>
<keyword evidence="2 5" id="KW-0812">Transmembrane</keyword>
<evidence type="ECO:0000256" key="1">
    <source>
        <dbReference type="ARBA" id="ARBA00004651"/>
    </source>
</evidence>
<dbReference type="Pfam" id="PF00361">
    <property type="entry name" value="Proton_antipo_M"/>
    <property type="match status" value="1"/>
</dbReference>
<feature type="transmembrane region" description="Helical" evidence="5">
    <location>
        <begin position="135"/>
        <end position="153"/>
    </location>
</feature>
<feature type="transmembrane region" description="Helical" evidence="5">
    <location>
        <begin position="83"/>
        <end position="102"/>
    </location>
</feature>
<keyword evidence="9" id="KW-1185">Reference proteome</keyword>
<evidence type="ECO:0000313" key="8">
    <source>
        <dbReference type="EMBL" id="AQS57181.1"/>
    </source>
</evidence>
<dbReference type="EMBL" id="CP019699">
    <property type="protein sequence ID" value="AQS57181.1"/>
    <property type="molecule type" value="Genomic_DNA"/>
</dbReference>
<dbReference type="InterPro" id="IPR001750">
    <property type="entry name" value="ND/Mrp_TM"/>
</dbReference>
<dbReference type="OrthoDB" id="9811718at2"/>
<keyword evidence="5" id="KW-0520">NAD</keyword>
<keyword evidence="5" id="KW-1278">Translocase</keyword>
<keyword evidence="5" id="KW-1003">Cell membrane</keyword>
<proteinExistence type="inferred from homology"/>
<comment type="subunit">
    <text evidence="5">NDH-1 is composed of 14 different subunits. Subunits NuoA, H, J, K, L, M, N constitute the membrane sector of the complex.</text>
</comment>
<evidence type="ECO:0000259" key="7">
    <source>
        <dbReference type="Pfam" id="PF00361"/>
    </source>
</evidence>
<feature type="transmembrane region" description="Helical" evidence="5">
    <location>
        <begin position="318"/>
        <end position="337"/>
    </location>
</feature>
<feature type="transmembrane region" description="Helical" evidence="5">
    <location>
        <begin position="251"/>
        <end position="276"/>
    </location>
</feature>
<dbReference type="GO" id="GO:0005886">
    <property type="term" value="C:plasma membrane"/>
    <property type="evidence" value="ECO:0007669"/>
    <property type="project" value="UniProtKB-SubCell"/>
</dbReference>
<keyword evidence="5" id="KW-0874">Quinone</keyword>
<feature type="transmembrane region" description="Helical" evidence="5">
    <location>
        <begin position="12"/>
        <end position="31"/>
    </location>
</feature>
<dbReference type="GO" id="GO:0008137">
    <property type="term" value="F:NADH dehydrogenase (ubiquinone) activity"/>
    <property type="evidence" value="ECO:0007669"/>
    <property type="project" value="InterPro"/>
</dbReference>
<reference evidence="8 9" key="1">
    <citation type="journal article" date="2015" name="Int. J. Syst. Evol. Microbiol.">
        <title>Novibacillus thermophilus gen. nov., sp. nov., a Gram-staining-negative and moderately thermophilic member of the family Thermoactinomycetaceae.</title>
        <authorList>
            <person name="Yang G."/>
            <person name="Chen J."/>
            <person name="Zhou S."/>
        </authorList>
    </citation>
    <scope>NUCLEOTIDE SEQUENCE [LARGE SCALE GENOMIC DNA]</scope>
    <source>
        <strain evidence="8 9">SG-1</strain>
    </source>
</reference>
<sequence>MEIEKFLLDYDWTVLAPELTILIAATLMSVVDLAMGGKADRRFVAWIGMAGVVVAGLFVINYMDREPYQILADTYRLDDFANVFKLIILAGTLLVLLVSQSVLKRSDIAYRGEFYYLLLTAALGGMMMASSADLITLYVGLELLSISSYILVGTRKHVLKSTEAAFKYVVLGATSSAFILYGMSFAYGLTGTTNLFEMQNGLTEAYNTGYAFFVLLSLVLMLVGIGFKISSAPFHMWAPDVYEGAPTPATTFLAVVSKAAAFALLIRIVLVGYSGLLNAMDQVWMERIGLFFVILAALSMIVGNTAALRQRNVKRMMAYSSIAQAGYILVPFAILGVGLFETVAFYLLAYVFMTVGAFAVIMHVNRMADTEDIRSFAGLYRRSPWTAAAMLVFVLSLAGIPLTGGFVGKFYIFFNAIAGQSFWLAGIMVVTTVISYFYYFEIVRQMFFRPPKDLDQWRLPAGVAAAVVIGVVGTVALGVMPQAVFDYLSQLQLTEVLMPAENQ</sequence>
<comment type="subcellular location">
    <subcellularLocation>
        <location evidence="1 5">Cell membrane</location>
        <topology evidence="1 5">Multi-pass membrane protein</topology>
    </subcellularLocation>
    <subcellularLocation>
        <location evidence="6">Membrane</location>
        <topology evidence="6">Multi-pass membrane protein</topology>
    </subcellularLocation>
</comment>
<evidence type="ECO:0000256" key="4">
    <source>
        <dbReference type="ARBA" id="ARBA00023136"/>
    </source>
</evidence>
<gene>
    <name evidence="5" type="primary">nuoN</name>
    <name evidence="8" type="ORF">B0W44_16940</name>
</gene>
<feature type="transmembrane region" description="Helical" evidence="5">
    <location>
        <begin position="410"/>
        <end position="439"/>
    </location>
</feature>
<organism evidence="8 9">
    <name type="scientific">Novibacillus thermophilus</name>
    <dbReference type="NCBI Taxonomy" id="1471761"/>
    <lineage>
        <taxon>Bacteria</taxon>
        <taxon>Bacillati</taxon>
        <taxon>Bacillota</taxon>
        <taxon>Bacilli</taxon>
        <taxon>Bacillales</taxon>
        <taxon>Thermoactinomycetaceae</taxon>
        <taxon>Novibacillus</taxon>
    </lineage>
</organism>
<comment type="similarity">
    <text evidence="5">Belongs to the complex I subunit 2 family.</text>
</comment>
<feature type="transmembrane region" description="Helical" evidence="5">
    <location>
        <begin position="385"/>
        <end position="404"/>
    </location>
</feature>
<dbReference type="PANTHER" id="PTHR22773">
    <property type="entry name" value="NADH DEHYDROGENASE"/>
    <property type="match status" value="1"/>
</dbReference>
<evidence type="ECO:0000256" key="6">
    <source>
        <dbReference type="RuleBase" id="RU000320"/>
    </source>
</evidence>
<evidence type="ECO:0000313" key="9">
    <source>
        <dbReference type="Proteomes" id="UP000188603"/>
    </source>
</evidence>
<keyword evidence="5" id="KW-0813">Transport</keyword>
<dbReference type="GO" id="GO:0042773">
    <property type="term" value="P:ATP synthesis coupled electron transport"/>
    <property type="evidence" value="ECO:0007669"/>
    <property type="project" value="InterPro"/>
</dbReference>
<dbReference type="GO" id="GO:0050136">
    <property type="term" value="F:NADH dehydrogenase (quinone) (non-electrogenic) activity"/>
    <property type="evidence" value="ECO:0007669"/>
    <property type="project" value="UniProtKB-UniRule"/>
</dbReference>
<feature type="transmembrane region" description="Helical" evidence="5">
    <location>
        <begin position="165"/>
        <end position="189"/>
    </location>
</feature>
<evidence type="ECO:0000256" key="5">
    <source>
        <dbReference type="HAMAP-Rule" id="MF_00445"/>
    </source>
</evidence>
<dbReference type="NCBIfam" id="TIGR01770">
    <property type="entry name" value="NDH_I_N"/>
    <property type="match status" value="1"/>
</dbReference>